<dbReference type="InterPro" id="IPR020023">
    <property type="entry name" value="PseG"/>
</dbReference>
<dbReference type="Gene3D" id="3.40.50.11190">
    <property type="match status" value="1"/>
</dbReference>
<dbReference type="EMBL" id="FOAS01000010">
    <property type="protein sequence ID" value="SEL29901.1"/>
    <property type="molecule type" value="Genomic_DNA"/>
</dbReference>
<gene>
    <name evidence="4" type="ORF">SAMN05216214_11098</name>
</gene>
<evidence type="ECO:0000313" key="5">
    <source>
        <dbReference type="Proteomes" id="UP000185766"/>
    </source>
</evidence>
<feature type="domain" description="N-acetyltransferase" evidence="3">
    <location>
        <begin position="359"/>
        <end position="504"/>
    </location>
</feature>
<dbReference type="Proteomes" id="UP000185766">
    <property type="component" value="Unassembled WGS sequence"/>
</dbReference>
<keyword evidence="4" id="KW-0378">Hydrolase</keyword>
<keyword evidence="5" id="KW-1185">Reference proteome</keyword>
<accession>A0A1H7P265</accession>
<feature type="binding site" evidence="2">
    <location>
        <position position="172"/>
    </location>
    <ligand>
        <name>substrate</name>
    </ligand>
</feature>
<dbReference type="Gene3D" id="3.40.50.2000">
    <property type="entry name" value="Glycogen Phosphorylase B"/>
    <property type="match status" value="1"/>
</dbReference>
<evidence type="ECO:0000259" key="3">
    <source>
        <dbReference type="PROSITE" id="PS51186"/>
    </source>
</evidence>
<dbReference type="SUPFAM" id="SSF53756">
    <property type="entry name" value="UDP-Glycosyltransferase/glycogen phosphorylase"/>
    <property type="match status" value="2"/>
</dbReference>
<sequence length="504" mass="55539">MKVVLRVDASERIGTGHFMRCLTLADTLLKRGAQCVFLSRDLPAHLQQLVQRQGHTLRHLPVHEAGTCVGDLAHSDWLGTDQVSDAADCLAALQGQLHDWLIVDHYALDSRWETQLRQVAGRILVIDDLADRRHDCDLLLDQNLYQDMQTRYADKVPQACRLLLGPRFALLREEFRQLRETLAGPRAQVRRVLVFFGGVDARNFTGQALTALADVGSANFEVDVVLGAQHPQRAAIELLCQAEGFRCHVQTSRMAELMAGADLAIGAGGTATWERCSLGLPTLALSTADNQTRQLADAAAEGLVYAPELGADMQATLAMHLPALLHNAALRQLISRSGTAAVDGLGAQRLATRMGCSGLSLREARAEDSKHLYCWRNHPRIRAVSRNQNEIAWEDHCRWLSGVLADPRRKLLIAYQGEAPVGVVRFDVEGEGAEVSIYLVPEAPVRCRGGDLLQSAEDWLMEHCREVRQLHAQVLGGNTVSKGLFMAAGYDVDNTLFSKKLHEL</sequence>
<dbReference type="InterPro" id="IPR016181">
    <property type="entry name" value="Acyl_CoA_acyltransferase"/>
</dbReference>
<dbReference type="PROSITE" id="PS51186">
    <property type="entry name" value="GNAT"/>
    <property type="match status" value="1"/>
</dbReference>
<protein>
    <submittedName>
        <fullName evidence="4">UDP-2,4-diacetamido-2,4,6-trideoxy-beta-L-altropyranose hydrolase</fullName>
    </submittedName>
</protein>
<dbReference type="RefSeq" id="WP_074868469.1">
    <property type="nucleotide sequence ID" value="NZ_FOAS01000010.1"/>
</dbReference>
<dbReference type="Gene3D" id="3.40.630.30">
    <property type="match status" value="1"/>
</dbReference>
<evidence type="ECO:0000256" key="1">
    <source>
        <dbReference type="PIRSR" id="PIRSR620023-1"/>
    </source>
</evidence>
<proteinExistence type="predicted"/>
<evidence type="ECO:0000256" key="2">
    <source>
        <dbReference type="PIRSR" id="PIRSR620023-2"/>
    </source>
</evidence>
<organism evidence="4 5">
    <name type="scientific">Atopomonas hussainii</name>
    <dbReference type="NCBI Taxonomy" id="1429083"/>
    <lineage>
        <taxon>Bacteria</taxon>
        <taxon>Pseudomonadati</taxon>
        <taxon>Pseudomonadota</taxon>
        <taxon>Gammaproteobacteria</taxon>
        <taxon>Pseudomonadales</taxon>
        <taxon>Pseudomonadaceae</taxon>
        <taxon>Atopomonas</taxon>
    </lineage>
</organism>
<reference evidence="4 5" key="1">
    <citation type="submission" date="2016-10" db="EMBL/GenBank/DDBJ databases">
        <authorList>
            <person name="de Groot N.N."/>
        </authorList>
    </citation>
    <scope>NUCLEOTIDE SEQUENCE [LARGE SCALE GENOMIC DNA]</scope>
    <source>
        <strain evidence="4 5">JCM 19513</strain>
    </source>
</reference>
<dbReference type="GO" id="GO:0016747">
    <property type="term" value="F:acyltransferase activity, transferring groups other than amino-acyl groups"/>
    <property type="evidence" value="ECO:0007669"/>
    <property type="project" value="InterPro"/>
</dbReference>
<dbReference type="Pfam" id="PF00583">
    <property type="entry name" value="Acetyltransf_1"/>
    <property type="match status" value="1"/>
</dbReference>
<dbReference type="NCBIfam" id="TIGR03590">
    <property type="entry name" value="PseG"/>
    <property type="match status" value="1"/>
</dbReference>
<feature type="active site" description="Proton acceptor" evidence="1">
    <location>
        <position position="17"/>
    </location>
</feature>
<name>A0A1H7P265_9GAMM</name>
<dbReference type="GO" id="GO:0016787">
    <property type="term" value="F:hydrolase activity"/>
    <property type="evidence" value="ECO:0007669"/>
    <property type="project" value="UniProtKB-KW"/>
</dbReference>
<dbReference type="InterPro" id="IPR000182">
    <property type="entry name" value="GNAT_dom"/>
</dbReference>
<dbReference type="SUPFAM" id="SSF55729">
    <property type="entry name" value="Acyl-CoA N-acyltransferases (Nat)"/>
    <property type="match status" value="1"/>
</dbReference>
<evidence type="ECO:0000313" key="4">
    <source>
        <dbReference type="EMBL" id="SEL29901.1"/>
    </source>
</evidence>
<feature type="binding site" evidence="2">
    <location>
        <position position="274"/>
    </location>
    <ligand>
        <name>substrate</name>
    </ligand>
</feature>
<dbReference type="AlphaFoldDB" id="A0A1H7P265"/>